<evidence type="ECO:0000256" key="1">
    <source>
        <dbReference type="ARBA" id="ARBA00001946"/>
    </source>
</evidence>
<dbReference type="Gene3D" id="3.20.20.60">
    <property type="entry name" value="Phosphoenolpyruvate-binding domains"/>
    <property type="match status" value="1"/>
</dbReference>
<dbReference type="Pfam" id="PF03328">
    <property type="entry name" value="HpcH_HpaI"/>
    <property type="match status" value="1"/>
</dbReference>
<dbReference type="GO" id="GO:0000287">
    <property type="term" value="F:magnesium ion binding"/>
    <property type="evidence" value="ECO:0007669"/>
    <property type="project" value="TreeGrafter"/>
</dbReference>
<evidence type="ECO:0000256" key="3">
    <source>
        <dbReference type="ARBA" id="ARBA00022842"/>
    </source>
</evidence>
<dbReference type="AlphaFoldDB" id="A0A0B2ACN6"/>
<evidence type="ECO:0000256" key="4">
    <source>
        <dbReference type="PIRSR" id="PIRSR015582-1"/>
    </source>
</evidence>
<feature type="binding site" evidence="4">
    <location>
        <position position="116"/>
    </location>
    <ligand>
        <name>substrate</name>
    </ligand>
</feature>
<dbReference type="InterPro" id="IPR015813">
    <property type="entry name" value="Pyrv/PenolPyrv_kinase-like_dom"/>
</dbReference>
<evidence type="ECO:0000256" key="2">
    <source>
        <dbReference type="ARBA" id="ARBA00022723"/>
    </source>
</evidence>
<comment type="caution">
    <text evidence="7">The sequence shown here is derived from an EMBL/GenBank/DDBJ whole genome shotgun (WGS) entry which is preliminary data.</text>
</comment>
<dbReference type="Proteomes" id="UP000030982">
    <property type="component" value="Unassembled WGS sequence"/>
</dbReference>
<comment type="cofactor">
    <cofactor evidence="1">
        <name>Mg(2+)</name>
        <dbReference type="ChEBI" id="CHEBI:18420"/>
    </cofactor>
</comment>
<dbReference type="InterPro" id="IPR011206">
    <property type="entry name" value="Citrate_lyase_beta/mcl1/mcl2"/>
</dbReference>
<protein>
    <submittedName>
        <fullName evidence="7">Aldolase</fullName>
    </submittedName>
</protein>
<gene>
    <name evidence="7" type="ORF">LK10_15790</name>
</gene>
<feature type="binding site" evidence="5">
    <location>
        <position position="116"/>
    </location>
    <ligand>
        <name>Mg(2+)</name>
        <dbReference type="ChEBI" id="CHEBI:18420"/>
    </ligand>
</feature>
<dbReference type="InterPro" id="IPR040442">
    <property type="entry name" value="Pyrv_kinase-like_dom_sf"/>
</dbReference>
<name>A0A0B2ACN6_9MICC</name>
<dbReference type="STRING" id="1338436.LK10_15790"/>
<keyword evidence="3 5" id="KW-0460">Magnesium</keyword>
<dbReference type="SUPFAM" id="SSF51621">
    <property type="entry name" value="Phosphoenolpyruvate/pyruvate domain"/>
    <property type="match status" value="1"/>
</dbReference>
<evidence type="ECO:0000256" key="5">
    <source>
        <dbReference type="PIRSR" id="PIRSR015582-2"/>
    </source>
</evidence>
<evidence type="ECO:0000313" key="8">
    <source>
        <dbReference type="Proteomes" id="UP000030982"/>
    </source>
</evidence>
<feature type="binding site" evidence="4">
    <location>
        <position position="65"/>
    </location>
    <ligand>
        <name>substrate</name>
    </ligand>
</feature>
<dbReference type="PANTHER" id="PTHR32308">
    <property type="entry name" value="LYASE BETA SUBUNIT, PUTATIVE (AFU_ORTHOLOGUE AFUA_4G13030)-RELATED"/>
    <property type="match status" value="1"/>
</dbReference>
<accession>A0A0B2ACN6</accession>
<keyword evidence="8" id="KW-1185">Reference proteome</keyword>
<dbReference type="EMBL" id="JTDL01000141">
    <property type="protein sequence ID" value="KHL01354.1"/>
    <property type="molecule type" value="Genomic_DNA"/>
</dbReference>
<feature type="binding site" evidence="5">
    <location>
        <position position="142"/>
    </location>
    <ligand>
        <name>Mg(2+)</name>
        <dbReference type="ChEBI" id="CHEBI:18420"/>
    </ligand>
</feature>
<dbReference type="GO" id="GO:0003824">
    <property type="term" value="F:catalytic activity"/>
    <property type="evidence" value="ECO:0007669"/>
    <property type="project" value="InterPro"/>
</dbReference>
<dbReference type="OrthoDB" id="5172636at2"/>
<evidence type="ECO:0000259" key="6">
    <source>
        <dbReference type="Pfam" id="PF03328"/>
    </source>
</evidence>
<dbReference type="GO" id="GO:0006107">
    <property type="term" value="P:oxaloacetate metabolic process"/>
    <property type="evidence" value="ECO:0007669"/>
    <property type="project" value="TreeGrafter"/>
</dbReference>
<evidence type="ECO:0000313" key="7">
    <source>
        <dbReference type="EMBL" id="KHL01354.1"/>
    </source>
</evidence>
<proteinExistence type="predicted"/>
<feature type="domain" description="HpcH/HpaI aldolase/citrate lyase" evidence="6">
    <location>
        <begin position="10"/>
        <end position="210"/>
    </location>
</feature>
<keyword evidence="2 5" id="KW-0479">Metal-binding</keyword>
<reference evidence="7 8" key="1">
    <citation type="submission" date="2014-09" db="EMBL/GenBank/DDBJ databases">
        <title>Genome sequence of Sinomonas sp. MUSC 117.</title>
        <authorList>
            <person name="Lee L.-H."/>
        </authorList>
    </citation>
    <scope>NUCLEOTIDE SEQUENCE [LARGE SCALE GENOMIC DNA]</scope>
    <source>
        <strain evidence="7 8">MUSC 117</strain>
    </source>
</reference>
<organism evidence="7 8">
    <name type="scientific">Sinomonas humi</name>
    <dbReference type="NCBI Taxonomy" id="1338436"/>
    <lineage>
        <taxon>Bacteria</taxon>
        <taxon>Bacillati</taxon>
        <taxon>Actinomycetota</taxon>
        <taxon>Actinomycetes</taxon>
        <taxon>Micrococcales</taxon>
        <taxon>Micrococcaceae</taxon>
        <taxon>Sinomonas</taxon>
    </lineage>
</organism>
<sequence length="273" mass="28330">MHEAISEVSTLLFVPGDRPERFEKATASGAGLVVVDLEDAVAPSNKPAARSNAAAWARDHACIVRINGVGTAWHADDVAQLAASSCGIMLPKAERPDDVRRLVAAVGGCGVVALVETARGILDAASIAELDGVDRLALGSFDLATELGVNPSDREALLASRSALVLASARAGLPGPVDGITAGIDDPAGITDDTDYARRLGFTGKLCIHPRQVAPVADALRPSEAERSWAATVTAAQREGVGVVDGAMVDKPVIERAERILRRFARTTTSGTI</sequence>
<dbReference type="InterPro" id="IPR005000">
    <property type="entry name" value="Aldolase/citrate-lyase_domain"/>
</dbReference>
<dbReference type="PANTHER" id="PTHR32308:SF10">
    <property type="entry name" value="CITRATE LYASE SUBUNIT BETA"/>
    <property type="match status" value="1"/>
</dbReference>
<dbReference type="PIRSF" id="PIRSF015582">
    <property type="entry name" value="Cit_lyase_B"/>
    <property type="match status" value="1"/>
</dbReference>
<dbReference type="RefSeq" id="WP_043125664.1">
    <property type="nucleotide sequence ID" value="NZ_JTDL01000141.1"/>
</dbReference>